<dbReference type="Pfam" id="PF22622">
    <property type="entry name" value="MFE-2_hydrat-2_N"/>
    <property type="match status" value="1"/>
</dbReference>
<feature type="compositionally biased region" description="Basic and acidic residues" evidence="1">
    <location>
        <begin position="155"/>
        <end position="165"/>
    </location>
</feature>
<dbReference type="PANTHER" id="PTHR13078:SF56">
    <property type="entry name" value="PEROXISOMAL MULTIFUNCTIONAL ENZYME TYPE 2"/>
    <property type="match status" value="1"/>
</dbReference>
<dbReference type="Pfam" id="PF01575">
    <property type="entry name" value="MaoC_dehydratas"/>
    <property type="match status" value="1"/>
</dbReference>
<evidence type="ECO:0000313" key="5">
    <source>
        <dbReference type="Proteomes" id="UP000676409"/>
    </source>
</evidence>
<dbReference type="RefSeq" id="WP_211936053.1">
    <property type="nucleotide sequence ID" value="NZ_CP073078.1"/>
</dbReference>
<evidence type="ECO:0000313" key="4">
    <source>
        <dbReference type="EMBL" id="QUD86001.1"/>
    </source>
</evidence>
<dbReference type="SUPFAM" id="SSF54637">
    <property type="entry name" value="Thioesterase/thiol ester dehydrase-isomerase"/>
    <property type="match status" value="2"/>
</dbReference>
<dbReference type="InterPro" id="IPR054357">
    <property type="entry name" value="MFE-2_N"/>
</dbReference>
<feature type="domain" description="Peroxisomal multifunctional enzyme type 2-like N-terminal" evidence="3">
    <location>
        <begin position="18"/>
        <end position="143"/>
    </location>
</feature>
<dbReference type="InterPro" id="IPR029069">
    <property type="entry name" value="HotDog_dom_sf"/>
</dbReference>
<dbReference type="GO" id="GO:0006635">
    <property type="term" value="P:fatty acid beta-oxidation"/>
    <property type="evidence" value="ECO:0007669"/>
    <property type="project" value="TreeGrafter"/>
</dbReference>
<dbReference type="CDD" id="cd03448">
    <property type="entry name" value="HDE_HSD"/>
    <property type="match status" value="1"/>
</dbReference>
<accession>A0A975FVP3</accession>
<proteinExistence type="predicted"/>
<dbReference type="Gene3D" id="3.10.129.10">
    <property type="entry name" value="Hotdog Thioesterase"/>
    <property type="match status" value="1"/>
</dbReference>
<reference evidence="4" key="1">
    <citation type="submission" date="2021-04" db="EMBL/GenBank/DDBJ databases">
        <title>The complete genome sequence of Caulobacter sp. S6.</title>
        <authorList>
            <person name="Tang Y."/>
            <person name="Ouyang W."/>
            <person name="Liu Q."/>
            <person name="Huang B."/>
            <person name="Guo Z."/>
            <person name="Lei P."/>
        </authorList>
    </citation>
    <scope>NUCLEOTIDE SEQUENCE</scope>
    <source>
        <strain evidence="4">S6</strain>
    </source>
</reference>
<gene>
    <name evidence="4" type="ORF">KCG34_12875</name>
</gene>
<feature type="region of interest" description="Disordered" evidence="1">
    <location>
        <begin position="144"/>
        <end position="169"/>
    </location>
</feature>
<dbReference type="GO" id="GO:0003857">
    <property type="term" value="F:(3S)-3-hydroxyacyl-CoA dehydrogenase (NAD+) activity"/>
    <property type="evidence" value="ECO:0007669"/>
    <property type="project" value="TreeGrafter"/>
</dbReference>
<evidence type="ECO:0000256" key="1">
    <source>
        <dbReference type="SAM" id="MobiDB-lite"/>
    </source>
</evidence>
<dbReference type="InterPro" id="IPR002539">
    <property type="entry name" value="MaoC-like_dom"/>
</dbReference>
<dbReference type="KEGG" id="caul:KCG34_12875"/>
<dbReference type="Proteomes" id="UP000676409">
    <property type="component" value="Chromosome"/>
</dbReference>
<dbReference type="GO" id="GO:0004300">
    <property type="term" value="F:enoyl-CoA hydratase activity"/>
    <property type="evidence" value="ECO:0007669"/>
    <property type="project" value="TreeGrafter"/>
</dbReference>
<dbReference type="EMBL" id="CP073078">
    <property type="protein sequence ID" value="QUD86001.1"/>
    <property type="molecule type" value="Genomic_DNA"/>
</dbReference>
<dbReference type="GO" id="GO:0044594">
    <property type="term" value="F:17-beta-hydroxysteroid dehydrogenase (NAD+) activity"/>
    <property type="evidence" value="ECO:0007669"/>
    <property type="project" value="TreeGrafter"/>
</dbReference>
<keyword evidence="5" id="KW-1185">Reference proteome</keyword>
<protein>
    <submittedName>
        <fullName evidence="4">MaoC family dehydratase N-terminal domain-containing protein</fullName>
    </submittedName>
</protein>
<dbReference type="PANTHER" id="PTHR13078">
    <property type="entry name" value="PEROXISOMAL MULTIFUNCTIONAL ENZYME TYPE 2-RELATED"/>
    <property type="match status" value="1"/>
</dbReference>
<organism evidence="4 5">
    <name type="scientific">Phenylobacterium montanum</name>
    <dbReference type="NCBI Taxonomy" id="2823693"/>
    <lineage>
        <taxon>Bacteria</taxon>
        <taxon>Pseudomonadati</taxon>
        <taxon>Pseudomonadota</taxon>
        <taxon>Alphaproteobacteria</taxon>
        <taxon>Caulobacterales</taxon>
        <taxon>Caulobacteraceae</taxon>
        <taxon>Phenylobacterium</taxon>
    </lineage>
</organism>
<evidence type="ECO:0000259" key="3">
    <source>
        <dbReference type="Pfam" id="PF22622"/>
    </source>
</evidence>
<evidence type="ECO:0000259" key="2">
    <source>
        <dbReference type="Pfam" id="PF01575"/>
    </source>
</evidence>
<sequence length="282" mass="30543">MAISYPQILDLKNEGQTFSWKAKDTILYALGVGMGWDPLNDDERAFVYEKDLKPVPSQAGVVAWGANAGNTGINYLMVVDGERKIVFHKPLPTSGEVVASSRIVGAWDKGPGKGAVVMSETELRDKPTGELMLTITGSTFARGDGGFGGPSEGQPEPHKVPDRAPDMSVDIPTRDDQAVIYRLSGDYNPLHIDPAVAKMAGFEKPILHGMCTYGITCRAVLQTYAEFDPARFKSHQARFSAPVYPGETITVDLWKDGDVVSFEARIKARGVTVIKNGKTVLG</sequence>
<feature type="domain" description="MaoC-like" evidence="2">
    <location>
        <begin position="160"/>
        <end position="274"/>
    </location>
</feature>
<dbReference type="AlphaFoldDB" id="A0A975FVP3"/>
<name>A0A975FVP3_9CAUL</name>